<dbReference type="AlphaFoldDB" id="A0A1E7NG40"/>
<evidence type="ECO:0000256" key="1">
    <source>
        <dbReference type="ARBA" id="ARBA00022723"/>
    </source>
</evidence>
<evidence type="ECO:0000313" key="4">
    <source>
        <dbReference type="Proteomes" id="UP000037395"/>
    </source>
</evidence>
<dbReference type="Pfam" id="PF01903">
    <property type="entry name" value="CbiX"/>
    <property type="match status" value="2"/>
</dbReference>
<evidence type="ECO:0008006" key="5">
    <source>
        <dbReference type="Google" id="ProtNLM"/>
    </source>
</evidence>
<accession>A0A1E7NG40</accession>
<evidence type="ECO:0000313" key="3">
    <source>
        <dbReference type="EMBL" id="OEV39463.1"/>
    </source>
</evidence>
<dbReference type="GO" id="GO:0016829">
    <property type="term" value="F:lyase activity"/>
    <property type="evidence" value="ECO:0007669"/>
    <property type="project" value="UniProtKB-KW"/>
</dbReference>
<dbReference type="Proteomes" id="UP000037395">
    <property type="component" value="Unassembled WGS sequence"/>
</dbReference>
<evidence type="ECO:0000256" key="2">
    <source>
        <dbReference type="ARBA" id="ARBA00023239"/>
    </source>
</evidence>
<dbReference type="EMBL" id="JPRF03000001">
    <property type="protein sequence ID" value="OEV39463.1"/>
    <property type="molecule type" value="Genomic_DNA"/>
</dbReference>
<name>A0A1E7NG40_KITAU</name>
<keyword evidence="1" id="KW-0479">Metal-binding</keyword>
<dbReference type="CDD" id="cd03416">
    <property type="entry name" value="CbiX_SirB_N"/>
    <property type="match status" value="1"/>
</dbReference>
<dbReference type="PANTHER" id="PTHR33542:SF5">
    <property type="entry name" value="FERROCHELATASE CHE1"/>
    <property type="match status" value="1"/>
</dbReference>
<dbReference type="PANTHER" id="PTHR33542">
    <property type="entry name" value="SIROHYDROCHLORIN FERROCHELATASE, CHLOROPLASTIC"/>
    <property type="match status" value="1"/>
</dbReference>
<reference evidence="3" key="1">
    <citation type="submission" date="2016-08" db="EMBL/GenBank/DDBJ databases">
        <title>Sequencing, Assembly and Comparative Genomics of S. aureofaciens ATCC 10762.</title>
        <authorList>
            <person name="Gradnigo J.S."/>
            <person name="Johnson N."/>
            <person name="Somerville G.A."/>
        </authorList>
    </citation>
    <scope>NUCLEOTIDE SEQUENCE [LARGE SCALE GENOMIC DNA]</scope>
    <source>
        <strain evidence="3">ATCC 10762</strain>
    </source>
</reference>
<organism evidence="3 4">
    <name type="scientific">Kitasatospora aureofaciens</name>
    <name type="common">Streptomyces aureofaciens</name>
    <dbReference type="NCBI Taxonomy" id="1894"/>
    <lineage>
        <taxon>Bacteria</taxon>
        <taxon>Bacillati</taxon>
        <taxon>Actinomycetota</taxon>
        <taxon>Actinomycetes</taxon>
        <taxon>Kitasatosporales</taxon>
        <taxon>Streptomycetaceae</taxon>
        <taxon>Kitasatospora</taxon>
    </lineage>
</organism>
<dbReference type="InterPro" id="IPR050963">
    <property type="entry name" value="Sirohydro_Cobaltochel/CbiX"/>
</dbReference>
<gene>
    <name evidence="3" type="ORF">HS99_0001835</name>
</gene>
<dbReference type="GO" id="GO:0046872">
    <property type="term" value="F:metal ion binding"/>
    <property type="evidence" value="ECO:0007669"/>
    <property type="project" value="UniProtKB-KW"/>
</dbReference>
<keyword evidence="2" id="KW-0456">Lyase</keyword>
<dbReference type="InterPro" id="IPR002762">
    <property type="entry name" value="CbiX-like"/>
</dbReference>
<protein>
    <recommendedName>
        <fullName evidence="5">Sirohydrochlorin chelatase</fullName>
    </recommendedName>
</protein>
<comment type="caution">
    <text evidence="3">The sequence shown here is derived from an EMBL/GenBank/DDBJ whole genome shotgun (WGS) entry which is preliminary data.</text>
</comment>
<sequence>MLLAVAHGSRDASSSVTIHTLLRRVRSLRPELLVQYAFLDLNRPSLRDALYQLRSERPILVPLLLSTGYHVRVDIPAAVAAAGLPTSQVARALGPHPLLAEALAARLAETGATPEAPVVLAGAGSSDPTAIADTTRMAHLLARRLGRPVTPAHLSAVGPTPHEAVAALRAAGHHDVAVATYLLAPGFFARRAATTEARWTSPPLAAHDAIARLILHRYDEARTATALPLAPEKVLGK</sequence>
<proteinExistence type="predicted"/>
<dbReference type="OrthoDB" id="7345302at2"/>
<keyword evidence="4" id="KW-1185">Reference proteome</keyword>
<dbReference type="SUPFAM" id="SSF53800">
    <property type="entry name" value="Chelatase"/>
    <property type="match status" value="1"/>
</dbReference>
<dbReference type="Gene3D" id="3.40.50.1400">
    <property type="match status" value="2"/>
</dbReference>